<evidence type="ECO:0000313" key="3">
    <source>
        <dbReference type="Proteomes" id="UP000635606"/>
    </source>
</evidence>
<protein>
    <submittedName>
        <fullName evidence="2">Uncharacterized protein</fullName>
    </submittedName>
</protein>
<accession>A0A8J4EDF1</accession>
<dbReference type="AlphaFoldDB" id="A0A8J4EDF1"/>
<comment type="caution">
    <text evidence="2">The sequence shown here is derived from an EMBL/GenBank/DDBJ whole genome shotgun (WGS) entry which is preliminary data.</text>
</comment>
<feature type="compositionally biased region" description="Polar residues" evidence="1">
    <location>
        <begin position="1"/>
        <end position="12"/>
    </location>
</feature>
<feature type="compositionally biased region" description="Low complexity" evidence="1">
    <location>
        <begin position="14"/>
        <end position="26"/>
    </location>
</feature>
<organism evidence="2 3">
    <name type="scientific">Virgisporangium ochraceum</name>
    <dbReference type="NCBI Taxonomy" id="65505"/>
    <lineage>
        <taxon>Bacteria</taxon>
        <taxon>Bacillati</taxon>
        <taxon>Actinomycetota</taxon>
        <taxon>Actinomycetes</taxon>
        <taxon>Micromonosporales</taxon>
        <taxon>Micromonosporaceae</taxon>
        <taxon>Virgisporangium</taxon>
    </lineage>
</organism>
<dbReference type="EMBL" id="BOPH01000088">
    <property type="protein sequence ID" value="GIJ71455.1"/>
    <property type="molecule type" value="Genomic_DNA"/>
</dbReference>
<evidence type="ECO:0000256" key="1">
    <source>
        <dbReference type="SAM" id="MobiDB-lite"/>
    </source>
</evidence>
<gene>
    <name evidence="2" type="ORF">Voc01_063720</name>
</gene>
<dbReference type="Proteomes" id="UP000635606">
    <property type="component" value="Unassembled WGS sequence"/>
</dbReference>
<keyword evidence="3" id="KW-1185">Reference proteome</keyword>
<sequence>MPISLNSETATESAPVRAPRNAAVVPTRRRPPGPRTSVRLFRDECRELRHTDTSMIVSGWEAMNINKRL</sequence>
<name>A0A8J4EDF1_9ACTN</name>
<proteinExistence type="predicted"/>
<reference evidence="2" key="1">
    <citation type="submission" date="2021-01" db="EMBL/GenBank/DDBJ databases">
        <title>Whole genome shotgun sequence of Virgisporangium ochraceum NBRC 16418.</title>
        <authorList>
            <person name="Komaki H."/>
            <person name="Tamura T."/>
        </authorList>
    </citation>
    <scope>NUCLEOTIDE SEQUENCE</scope>
    <source>
        <strain evidence="2">NBRC 16418</strain>
    </source>
</reference>
<evidence type="ECO:0000313" key="2">
    <source>
        <dbReference type="EMBL" id="GIJ71455.1"/>
    </source>
</evidence>
<feature type="region of interest" description="Disordered" evidence="1">
    <location>
        <begin position="1"/>
        <end position="37"/>
    </location>
</feature>